<dbReference type="Pfam" id="PF03216">
    <property type="entry name" value="Rhabdo_ncap_2"/>
    <property type="match status" value="1"/>
</dbReference>
<name>A0A4D6L9C1_VIGUN</name>
<protein>
    <submittedName>
        <fullName evidence="2">Uncharacterized protein</fullName>
    </submittedName>
</protein>
<dbReference type="EMBL" id="CP039346">
    <property type="protein sequence ID" value="QCD85119.1"/>
    <property type="molecule type" value="Genomic_DNA"/>
</dbReference>
<evidence type="ECO:0000256" key="1">
    <source>
        <dbReference type="ARBA" id="ARBA00004328"/>
    </source>
</evidence>
<reference evidence="2 3" key="1">
    <citation type="submission" date="2019-04" db="EMBL/GenBank/DDBJ databases">
        <title>An improved genome assembly and genetic linkage map for asparagus bean, Vigna unguiculata ssp. sesquipedialis.</title>
        <authorList>
            <person name="Xia Q."/>
            <person name="Zhang R."/>
            <person name="Dong Y."/>
        </authorList>
    </citation>
    <scope>NUCLEOTIDE SEQUENCE [LARGE SCALE GENOMIC DNA]</scope>
    <source>
        <tissue evidence="2">Leaf</tissue>
    </source>
</reference>
<organism evidence="2 3">
    <name type="scientific">Vigna unguiculata</name>
    <name type="common">Cowpea</name>
    <dbReference type="NCBI Taxonomy" id="3917"/>
    <lineage>
        <taxon>Eukaryota</taxon>
        <taxon>Viridiplantae</taxon>
        <taxon>Streptophyta</taxon>
        <taxon>Embryophyta</taxon>
        <taxon>Tracheophyta</taxon>
        <taxon>Spermatophyta</taxon>
        <taxon>Magnoliopsida</taxon>
        <taxon>eudicotyledons</taxon>
        <taxon>Gunneridae</taxon>
        <taxon>Pentapetalae</taxon>
        <taxon>rosids</taxon>
        <taxon>fabids</taxon>
        <taxon>Fabales</taxon>
        <taxon>Fabaceae</taxon>
        <taxon>Papilionoideae</taxon>
        <taxon>50 kb inversion clade</taxon>
        <taxon>NPAAA clade</taxon>
        <taxon>indigoferoid/millettioid clade</taxon>
        <taxon>Phaseoleae</taxon>
        <taxon>Vigna</taxon>
    </lineage>
</organism>
<sequence length="305" mass="35144">MESILAKYREEASRIYWETVLPRITHTQTPTTNPLVERFQNMQITTVLPEEPARRVPQFIGATGINDFQDDHFATRAAMRFHQLDPSEICRLGETLFLNLAADKTPMIKRAGHVTAIMESGSVYENARAYSYMACSLLKLFTRFLYNANTSERVSPVQSFLYDKHLAYTGMHSVPFAFTICETFRCTPFRLLSTVYATRFEQEIEALHCIFDMVDRADDKYKRQMWKYARIFGTSFFSALQTKKCPKFAFILASILKRENPAANSHILEIKQFEEIPVEGRQKIEDGCKVLVQVLRKEATSSVSK</sequence>
<dbReference type="Proteomes" id="UP000501690">
    <property type="component" value="Linkage Group LG2"/>
</dbReference>
<comment type="subcellular location">
    <subcellularLocation>
        <location evidence="1">Virion</location>
    </subcellularLocation>
</comment>
<evidence type="ECO:0000313" key="2">
    <source>
        <dbReference type="EMBL" id="QCD85119.1"/>
    </source>
</evidence>
<keyword evidence="3" id="KW-1185">Reference proteome</keyword>
<accession>A0A4D6L9C1</accession>
<proteinExistence type="predicted"/>
<dbReference type="InterPro" id="IPR004902">
    <property type="entry name" value="Rhabdo_ncap_2"/>
</dbReference>
<evidence type="ECO:0000313" key="3">
    <source>
        <dbReference type="Proteomes" id="UP000501690"/>
    </source>
</evidence>
<gene>
    <name evidence="2" type="ORF">DEO72_LG2g5478</name>
</gene>
<dbReference type="AlphaFoldDB" id="A0A4D6L9C1"/>